<evidence type="ECO:0008006" key="2">
    <source>
        <dbReference type="Google" id="ProtNLM"/>
    </source>
</evidence>
<dbReference type="EMBL" id="VSSQ01079579">
    <property type="protein sequence ID" value="MPN29060.1"/>
    <property type="molecule type" value="Genomic_DNA"/>
</dbReference>
<sequence length="212" mass="23793">MAKRLRDAAEAFATHRHHLLADLGRLFLGDCLDVVADEADRALGLDRDRLGEREERFDLVDQFGELLVAAEDDVLLLEVRGEHHVAERIDPGDARVVVAATATRVLAATDRPVRDVDDVLERAPHHALRAGIGTATLRHDAGDRLAVRGDALLGRFQLLVVDHQVLRTVLLRFLWVDLKHFLNQCFGFFAIEHAHFASPLQATVFSPARRRW</sequence>
<comment type="caution">
    <text evidence="1">The sequence shown here is derived from an EMBL/GenBank/DDBJ whole genome shotgun (WGS) entry which is preliminary data.</text>
</comment>
<protein>
    <recommendedName>
        <fullName evidence="2">NAD-specific glutamate dehydrogenase</fullName>
    </recommendedName>
</protein>
<name>A0A645GS11_9ZZZZ</name>
<proteinExistence type="predicted"/>
<gene>
    <name evidence="1" type="ORF">SDC9_176508</name>
</gene>
<organism evidence="1">
    <name type="scientific">bioreactor metagenome</name>
    <dbReference type="NCBI Taxonomy" id="1076179"/>
    <lineage>
        <taxon>unclassified sequences</taxon>
        <taxon>metagenomes</taxon>
        <taxon>ecological metagenomes</taxon>
    </lineage>
</organism>
<evidence type="ECO:0000313" key="1">
    <source>
        <dbReference type="EMBL" id="MPN29060.1"/>
    </source>
</evidence>
<accession>A0A645GS11</accession>
<dbReference type="AlphaFoldDB" id="A0A645GS11"/>
<reference evidence="1" key="1">
    <citation type="submission" date="2019-08" db="EMBL/GenBank/DDBJ databases">
        <authorList>
            <person name="Kucharzyk K."/>
            <person name="Murdoch R.W."/>
            <person name="Higgins S."/>
            <person name="Loffler F."/>
        </authorList>
    </citation>
    <scope>NUCLEOTIDE SEQUENCE</scope>
</reference>